<dbReference type="InterPro" id="IPR004380">
    <property type="entry name" value="Asp_race"/>
</dbReference>
<dbReference type="InterPro" id="IPR018187">
    <property type="entry name" value="Asp/Glu_racemase_AS_1"/>
</dbReference>
<dbReference type="InterPro" id="IPR001920">
    <property type="entry name" value="Asp/Glu_race"/>
</dbReference>
<dbReference type="InterPro" id="IPR015942">
    <property type="entry name" value="Asp/Glu/hydantoin_racemase"/>
</dbReference>
<keyword evidence="2 3" id="KW-0413">Isomerase</keyword>
<proteinExistence type="inferred from homology"/>
<evidence type="ECO:0000256" key="1">
    <source>
        <dbReference type="ARBA" id="ARBA00007847"/>
    </source>
</evidence>
<name>A0A5E4SM52_9BURK</name>
<dbReference type="EC" id="5.1.1.13" evidence="3"/>
<dbReference type="SUPFAM" id="SSF53681">
    <property type="entry name" value="Aspartate/glutamate racemase"/>
    <property type="match status" value="2"/>
</dbReference>
<evidence type="ECO:0000313" key="3">
    <source>
        <dbReference type="EMBL" id="VVD76956.1"/>
    </source>
</evidence>
<dbReference type="PROSITE" id="PS00923">
    <property type="entry name" value="ASP_GLU_RACEMASE_1"/>
    <property type="match status" value="1"/>
</dbReference>
<evidence type="ECO:0000256" key="2">
    <source>
        <dbReference type="ARBA" id="ARBA00023235"/>
    </source>
</evidence>
<protein>
    <submittedName>
        <fullName evidence="3">Aspartate racemase</fullName>
        <ecNumber evidence="3">5.1.1.13</ecNumber>
    </submittedName>
</protein>
<dbReference type="Proteomes" id="UP000333828">
    <property type="component" value="Unassembled WGS sequence"/>
</dbReference>
<dbReference type="RefSeq" id="WP_150683030.1">
    <property type="nucleotide sequence ID" value="NZ_CABPSI010000001.1"/>
</dbReference>
<keyword evidence="4" id="KW-1185">Reference proteome</keyword>
<dbReference type="PANTHER" id="PTHR21198">
    <property type="entry name" value="GLUTAMATE RACEMASE"/>
    <property type="match status" value="1"/>
</dbReference>
<dbReference type="GO" id="GO:0047689">
    <property type="term" value="F:aspartate racemase activity"/>
    <property type="evidence" value="ECO:0007669"/>
    <property type="project" value="UniProtKB-EC"/>
</dbReference>
<organism evidence="3 4">
    <name type="scientific">Pandoraea iniqua</name>
    <dbReference type="NCBI Taxonomy" id="2508288"/>
    <lineage>
        <taxon>Bacteria</taxon>
        <taxon>Pseudomonadati</taxon>
        <taxon>Pseudomonadota</taxon>
        <taxon>Betaproteobacteria</taxon>
        <taxon>Burkholderiales</taxon>
        <taxon>Burkholderiaceae</taxon>
        <taxon>Pandoraea</taxon>
    </lineage>
</organism>
<accession>A0A5E4SM52</accession>
<comment type="similarity">
    <text evidence="1">Belongs to the aspartate/glutamate racemases family.</text>
</comment>
<gene>
    <name evidence="3" type="ORF">PIN31115_00912</name>
</gene>
<dbReference type="Gene3D" id="3.40.50.1860">
    <property type="match status" value="2"/>
</dbReference>
<dbReference type="AlphaFoldDB" id="A0A5E4SM52"/>
<sequence length="245" mass="25651">MSETHAARTWVVGVIGGMGPMATADLLAKITLATPVDTEQDHLRVLVDSNPKIPDRNHAILGNGESPAMALAETARGLQRSGADFLVMACNTAHAFAGAIRAAISIPFVSMIDEACDACVRTQPNAVRVGLLAAPGCLSAGIYQRALTRRGRQAVVLPDPLLAEFAALLYRIKTAGPSDDARIGMKTLADALVAAGADVLIAACTEVPLVLHAGDTGRPLIDATENLAQRCVQYARGNELFPATY</sequence>
<dbReference type="PANTHER" id="PTHR21198:SF7">
    <property type="entry name" value="ASPARTATE-GLUTAMATE RACEMASE FAMILY"/>
    <property type="match status" value="1"/>
</dbReference>
<dbReference type="NCBIfam" id="TIGR00035">
    <property type="entry name" value="asp_race"/>
    <property type="match status" value="1"/>
</dbReference>
<dbReference type="EMBL" id="CABPSI010000001">
    <property type="protein sequence ID" value="VVD76956.1"/>
    <property type="molecule type" value="Genomic_DNA"/>
</dbReference>
<evidence type="ECO:0000313" key="4">
    <source>
        <dbReference type="Proteomes" id="UP000333828"/>
    </source>
</evidence>
<reference evidence="3 4" key="1">
    <citation type="submission" date="2019-08" db="EMBL/GenBank/DDBJ databases">
        <authorList>
            <person name="Peeters C."/>
        </authorList>
    </citation>
    <scope>NUCLEOTIDE SEQUENCE [LARGE SCALE GENOMIC DNA]</scope>
    <source>
        <strain evidence="3 4">LMG 31115</strain>
    </source>
</reference>
<dbReference type="Pfam" id="PF01177">
    <property type="entry name" value="Asp_Glu_race"/>
    <property type="match status" value="1"/>
</dbReference>